<dbReference type="SUPFAM" id="SSF55073">
    <property type="entry name" value="Nucleotide cyclase"/>
    <property type="match status" value="1"/>
</dbReference>
<evidence type="ECO:0000313" key="5">
    <source>
        <dbReference type="EMBL" id="MBN8662333.1"/>
    </source>
</evidence>
<proteinExistence type="predicted"/>
<dbReference type="AlphaFoldDB" id="A0A8J7PI37"/>
<dbReference type="InterPro" id="IPR050469">
    <property type="entry name" value="Diguanylate_Cyclase"/>
</dbReference>
<dbReference type="Proteomes" id="UP000664277">
    <property type="component" value="Unassembled WGS sequence"/>
</dbReference>
<dbReference type="InterPro" id="IPR029787">
    <property type="entry name" value="Nucleotide_cyclase"/>
</dbReference>
<keyword evidence="1" id="KW-1133">Transmembrane helix</keyword>
<dbReference type="SMART" id="SM00304">
    <property type="entry name" value="HAMP"/>
    <property type="match status" value="1"/>
</dbReference>
<feature type="transmembrane region" description="Helical" evidence="1">
    <location>
        <begin position="273"/>
        <end position="293"/>
    </location>
</feature>
<dbReference type="Pfam" id="PF01590">
    <property type="entry name" value="GAF"/>
    <property type="match status" value="2"/>
</dbReference>
<dbReference type="Pfam" id="PF00672">
    <property type="entry name" value="HAMP"/>
    <property type="match status" value="1"/>
</dbReference>
<keyword evidence="1" id="KW-0472">Membrane</keyword>
<name>A0A8J7PI37_9BACT</name>
<dbReference type="SUPFAM" id="SSF55781">
    <property type="entry name" value="GAF domain-like"/>
    <property type="match status" value="2"/>
</dbReference>
<dbReference type="GO" id="GO:0043709">
    <property type="term" value="P:cell adhesion involved in single-species biofilm formation"/>
    <property type="evidence" value="ECO:0007669"/>
    <property type="project" value="TreeGrafter"/>
</dbReference>
<dbReference type="SMART" id="SM00267">
    <property type="entry name" value="GGDEF"/>
    <property type="match status" value="1"/>
</dbReference>
<dbReference type="GO" id="GO:0005886">
    <property type="term" value="C:plasma membrane"/>
    <property type="evidence" value="ECO:0007669"/>
    <property type="project" value="TreeGrafter"/>
</dbReference>
<dbReference type="Pfam" id="PF00990">
    <property type="entry name" value="GGDEF"/>
    <property type="match status" value="1"/>
</dbReference>
<dbReference type="GO" id="GO:0052621">
    <property type="term" value="F:diguanylate cyclase activity"/>
    <property type="evidence" value="ECO:0007669"/>
    <property type="project" value="TreeGrafter"/>
</dbReference>
<dbReference type="PROSITE" id="PS50046">
    <property type="entry name" value="PHYTOCHROME_2"/>
    <property type="match status" value="1"/>
</dbReference>
<feature type="domain" description="HAMP" evidence="3">
    <location>
        <begin position="297"/>
        <end position="349"/>
    </location>
</feature>
<evidence type="ECO:0000256" key="1">
    <source>
        <dbReference type="SAM" id="Phobius"/>
    </source>
</evidence>
<dbReference type="EMBL" id="JAFLCK010000036">
    <property type="protein sequence ID" value="MBN8662333.1"/>
    <property type="molecule type" value="Genomic_DNA"/>
</dbReference>
<evidence type="ECO:0000313" key="6">
    <source>
        <dbReference type="Proteomes" id="UP000664277"/>
    </source>
</evidence>
<evidence type="ECO:0000259" key="3">
    <source>
        <dbReference type="PROSITE" id="PS50885"/>
    </source>
</evidence>
<dbReference type="PANTHER" id="PTHR45138:SF9">
    <property type="entry name" value="DIGUANYLATE CYCLASE DGCM-RELATED"/>
    <property type="match status" value="1"/>
</dbReference>
<feature type="domain" description="Phytochrome chromophore attachment site" evidence="2">
    <location>
        <begin position="553"/>
        <end position="738"/>
    </location>
</feature>
<dbReference type="NCBIfam" id="TIGR00254">
    <property type="entry name" value="GGDEF"/>
    <property type="match status" value="1"/>
</dbReference>
<comment type="caution">
    <text evidence="5">The sequence shown here is derived from an EMBL/GenBank/DDBJ whole genome shotgun (WGS) entry which is preliminary data.</text>
</comment>
<dbReference type="PANTHER" id="PTHR45138">
    <property type="entry name" value="REGULATORY COMPONENTS OF SENSORY TRANSDUCTION SYSTEM"/>
    <property type="match status" value="1"/>
</dbReference>
<dbReference type="GO" id="GO:0007165">
    <property type="term" value="P:signal transduction"/>
    <property type="evidence" value="ECO:0007669"/>
    <property type="project" value="InterPro"/>
</dbReference>
<dbReference type="PROSITE" id="PS50887">
    <property type="entry name" value="GGDEF"/>
    <property type="match status" value="1"/>
</dbReference>
<dbReference type="Gene3D" id="3.30.70.270">
    <property type="match status" value="1"/>
</dbReference>
<protein>
    <submittedName>
        <fullName evidence="5">Diguanylate cyclase</fullName>
    </submittedName>
</protein>
<dbReference type="InterPro" id="IPR003660">
    <property type="entry name" value="HAMP_dom"/>
</dbReference>
<dbReference type="SMART" id="SM00065">
    <property type="entry name" value="GAF"/>
    <property type="match status" value="2"/>
</dbReference>
<dbReference type="Gene3D" id="3.30.450.20">
    <property type="entry name" value="PAS domain"/>
    <property type="match status" value="1"/>
</dbReference>
<dbReference type="PROSITE" id="PS50885">
    <property type="entry name" value="HAMP"/>
    <property type="match status" value="1"/>
</dbReference>
<dbReference type="CDD" id="cd06225">
    <property type="entry name" value="HAMP"/>
    <property type="match status" value="1"/>
</dbReference>
<dbReference type="InterPro" id="IPR043128">
    <property type="entry name" value="Rev_trsase/Diguanyl_cyclase"/>
</dbReference>
<keyword evidence="1" id="KW-0812">Transmembrane</keyword>
<feature type="domain" description="GGDEF" evidence="4">
    <location>
        <begin position="786"/>
        <end position="916"/>
    </location>
</feature>
<evidence type="ECO:0000259" key="2">
    <source>
        <dbReference type="PROSITE" id="PS50046"/>
    </source>
</evidence>
<organism evidence="5 6">
    <name type="scientific">Candidatus Obscuribacter phosphatis</name>
    <dbReference type="NCBI Taxonomy" id="1906157"/>
    <lineage>
        <taxon>Bacteria</taxon>
        <taxon>Bacillati</taxon>
        <taxon>Candidatus Melainabacteria</taxon>
        <taxon>Candidatus Obscuribacterales</taxon>
        <taxon>Candidatus Obscuribacteraceae</taxon>
        <taxon>Candidatus Obscuribacter</taxon>
    </lineage>
</organism>
<dbReference type="InterPro" id="IPR003018">
    <property type="entry name" value="GAF"/>
</dbReference>
<dbReference type="InterPro" id="IPR016132">
    <property type="entry name" value="Phyto_chromo_attachment"/>
</dbReference>
<dbReference type="InterPro" id="IPR029016">
    <property type="entry name" value="GAF-like_dom_sf"/>
</dbReference>
<reference evidence="5" key="1">
    <citation type="submission" date="2021-02" db="EMBL/GenBank/DDBJ databases">
        <title>Genome-Resolved Metagenomics of a Microbial Community Performing Photosynthetic Biological Nutrient Removal.</title>
        <authorList>
            <person name="Mcdaniel E.A."/>
        </authorList>
    </citation>
    <scope>NUCLEOTIDE SEQUENCE</scope>
    <source>
        <strain evidence="5">UWPOB_OBS1</strain>
    </source>
</reference>
<dbReference type="FunFam" id="3.30.70.270:FF:000001">
    <property type="entry name" value="Diguanylate cyclase domain protein"/>
    <property type="match status" value="1"/>
</dbReference>
<dbReference type="Gene3D" id="3.30.450.40">
    <property type="match status" value="2"/>
</dbReference>
<gene>
    <name evidence="5" type="ORF">J0M35_18330</name>
</gene>
<dbReference type="CDD" id="cd01949">
    <property type="entry name" value="GGDEF"/>
    <property type="match status" value="1"/>
</dbReference>
<sequence>MFLLCLGVAMPLLAIGSFSLFKEYRTLRLEAERATTLQAATGVKTLSNWMLGQKSALESLAKLVASQKASSLDSLAEINKTLAIASASQPHWSKLLLLEKGKLICEVDGGQNANTALSGKLSQADLAALKNRLAEAGSKISDTFTLGGKTYVLGQTPVSKDCTLLALIEPSAVLGLFSGFTGSHDKSAAVIAVVDHSKKVVARTIDNSDWVGKDFSQARSVRAAEGKLRGTFEAVGIADPTPRAYAFDHEPASGWLVVVGLPTKLIYGTAHDWLILMICLAACAVSISIMLAYSSTSYFTRAINSLVREALSLGRGDFSKRVEVKTSDELGLLARAFNEMATMLEVDRDHKNMVQRISESIRQSLDLNEILNTTVKELGENLQASRCCLALIDTHETADLDDDELSFDYIWCNEKQNVSALQKKKILIGVDTAMRKIINQDSIIWLDLLSGEGGSLDSSNNLFEGHEDSDWRSIKSMMACPITTGKGTIGLILIHQCDRLRVWSQAELELVNAVASQVALAIEHGQLYNQARTMAEQEQLINKIVKSVRSSLELDTILDTVTRELMLAMGADRVQIAQPRAEGPLVVTHEYHLDGLQSTKGLCLYGSSIDFHPNARSPQLQTDTGNFVLGIDLSIIRKNRSREESLTGELLPQLEDSASDFSVNLSCTSLVSVVSQTETDERCLVFREYIEQVGGKSLIAAPLIEGAQLSGVLIVHQCSEARLWRENEARLVGAVADQLSVALAHAQLFAQVRHQAITDGLTGLYNHVYFKNRLSEELRLAERKGTPVSLIMIDLDKLKVINDTYGHPVGDAAIRQIAAILKTLLRSGDTAARYGGEEFGIILPETSLLEAALIADRLCSQIRASHVPVLGKITASLGTASYPKQARSASELIERADKALYVAKNSGRDQVRVYEEDMSAPSKPIFTNVTRELEKPRLQGQQGQQGQQGGE</sequence>
<dbReference type="GO" id="GO:1902201">
    <property type="term" value="P:negative regulation of bacterial-type flagellum-dependent cell motility"/>
    <property type="evidence" value="ECO:0007669"/>
    <property type="project" value="TreeGrafter"/>
</dbReference>
<dbReference type="Gene3D" id="6.10.340.10">
    <property type="match status" value="1"/>
</dbReference>
<dbReference type="SUPFAM" id="SSF158472">
    <property type="entry name" value="HAMP domain-like"/>
    <property type="match status" value="1"/>
</dbReference>
<dbReference type="CDD" id="cd12915">
    <property type="entry name" value="PDC2_DGC_like"/>
    <property type="match status" value="1"/>
</dbReference>
<accession>A0A8J7PI37</accession>
<evidence type="ECO:0000259" key="4">
    <source>
        <dbReference type="PROSITE" id="PS50887"/>
    </source>
</evidence>
<dbReference type="InterPro" id="IPR000160">
    <property type="entry name" value="GGDEF_dom"/>
</dbReference>